<evidence type="ECO:0000256" key="1">
    <source>
        <dbReference type="ARBA" id="ARBA00001961"/>
    </source>
</evidence>
<protein>
    <recommendedName>
        <fullName evidence="8">Fe2OG dioxygenase domain-containing protein</fullName>
    </recommendedName>
</protein>
<keyword evidence="3" id="KW-0223">Dioxygenase</keyword>
<feature type="domain" description="Fe2OG dioxygenase" evidence="8">
    <location>
        <begin position="390"/>
        <end position="550"/>
    </location>
</feature>
<dbReference type="GO" id="GO:0031418">
    <property type="term" value="F:L-ascorbic acid binding"/>
    <property type="evidence" value="ECO:0007669"/>
    <property type="project" value="InterPro"/>
</dbReference>
<evidence type="ECO:0000256" key="2">
    <source>
        <dbReference type="ARBA" id="ARBA00022723"/>
    </source>
</evidence>
<keyword evidence="5" id="KW-0408">Iron</keyword>
<dbReference type="InterPro" id="IPR005123">
    <property type="entry name" value="Oxoglu/Fe-dep_dioxygenase_dom"/>
</dbReference>
<keyword evidence="7" id="KW-0812">Transmembrane</keyword>
<keyword evidence="2" id="KW-0479">Metal-binding</keyword>
<dbReference type="Gene3D" id="2.60.120.620">
    <property type="entry name" value="q2cbj1_9rhob like domain"/>
    <property type="match status" value="1"/>
</dbReference>
<evidence type="ECO:0000313" key="10">
    <source>
        <dbReference type="Proteomes" id="UP000291116"/>
    </source>
</evidence>
<keyword evidence="7" id="KW-1133">Transmembrane helix</keyword>
<dbReference type="Proteomes" id="UP000291116">
    <property type="component" value="Unassembled WGS sequence"/>
</dbReference>
<name>A0A448Z5W0_9STRA</name>
<evidence type="ECO:0000313" key="9">
    <source>
        <dbReference type="EMBL" id="VEU37425.1"/>
    </source>
</evidence>
<feature type="region of interest" description="Disordered" evidence="6">
    <location>
        <begin position="1"/>
        <end position="32"/>
    </location>
</feature>
<dbReference type="Pfam" id="PF13640">
    <property type="entry name" value="2OG-FeII_Oxy_3"/>
    <property type="match status" value="1"/>
</dbReference>
<dbReference type="PROSITE" id="PS51471">
    <property type="entry name" value="FE2OG_OXY"/>
    <property type="match status" value="1"/>
</dbReference>
<comment type="cofactor">
    <cofactor evidence="1">
        <name>L-ascorbate</name>
        <dbReference type="ChEBI" id="CHEBI:38290"/>
    </cofactor>
</comment>
<evidence type="ECO:0000259" key="8">
    <source>
        <dbReference type="PROSITE" id="PS51471"/>
    </source>
</evidence>
<accession>A0A448Z5W0</accession>
<dbReference type="PANTHER" id="PTHR10869:SF226">
    <property type="entry name" value="PROLYL 4-HYDROXYLASE ALPHA SUBUNIT DOMAIN-CONTAINING PROTEIN"/>
    <property type="match status" value="1"/>
</dbReference>
<reference evidence="9 10" key="1">
    <citation type="submission" date="2019-01" db="EMBL/GenBank/DDBJ databases">
        <authorList>
            <person name="Ferrante I. M."/>
        </authorList>
    </citation>
    <scope>NUCLEOTIDE SEQUENCE [LARGE SCALE GENOMIC DNA]</scope>
    <source>
        <strain evidence="9 10">B856</strain>
    </source>
</reference>
<organism evidence="9 10">
    <name type="scientific">Pseudo-nitzschia multistriata</name>
    <dbReference type="NCBI Taxonomy" id="183589"/>
    <lineage>
        <taxon>Eukaryota</taxon>
        <taxon>Sar</taxon>
        <taxon>Stramenopiles</taxon>
        <taxon>Ochrophyta</taxon>
        <taxon>Bacillariophyta</taxon>
        <taxon>Bacillariophyceae</taxon>
        <taxon>Bacillariophycidae</taxon>
        <taxon>Bacillariales</taxon>
        <taxon>Bacillariaceae</taxon>
        <taxon>Pseudo-nitzschia</taxon>
    </lineage>
</organism>
<proteinExistence type="predicted"/>
<dbReference type="InterPro" id="IPR006620">
    <property type="entry name" value="Pro_4_hyd_alph"/>
</dbReference>
<keyword evidence="10" id="KW-1185">Reference proteome</keyword>
<evidence type="ECO:0000256" key="4">
    <source>
        <dbReference type="ARBA" id="ARBA00023002"/>
    </source>
</evidence>
<evidence type="ECO:0000256" key="6">
    <source>
        <dbReference type="SAM" id="MobiDB-lite"/>
    </source>
</evidence>
<dbReference type="PANTHER" id="PTHR10869">
    <property type="entry name" value="PROLYL 4-HYDROXYLASE ALPHA SUBUNIT"/>
    <property type="match status" value="1"/>
</dbReference>
<evidence type="ECO:0000256" key="7">
    <source>
        <dbReference type="SAM" id="Phobius"/>
    </source>
</evidence>
<keyword evidence="4" id="KW-0560">Oxidoreductase</keyword>
<dbReference type="OrthoDB" id="420380at2759"/>
<gene>
    <name evidence="9" type="ORF">PSNMU_V1.4_AUG-EV-PASAV3_0042440</name>
</gene>
<dbReference type="GO" id="GO:0005783">
    <property type="term" value="C:endoplasmic reticulum"/>
    <property type="evidence" value="ECO:0007669"/>
    <property type="project" value="TreeGrafter"/>
</dbReference>
<dbReference type="GO" id="GO:0004656">
    <property type="term" value="F:procollagen-proline 4-dioxygenase activity"/>
    <property type="evidence" value="ECO:0007669"/>
    <property type="project" value="TreeGrafter"/>
</dbReference>
<evidence type="ECO:0000256" key="5">
    <source>
        <dbReference type="ARBA" id="ARBA00023004"/>
    </source>
</evidence>
<keyword evidence="7" id="KW-0472">Membrane</keyword>
<dbReference type="InterPro" id="IPR044862">
    <property type="entry name" value="Pro_4_hyd_alph_FE2OG_OXY"/>
</dbReference>
<dbReference type="InterPro" id="IPR045054">
    <property type="entry name" value="P4HA-like"/>
</dbReference>
<evidence type="ECO:0000256" key="3">
    <source>
        <dbReference type="ARBA" id="ARBA00022964"/>
    </source>
</evidence>
<dbReference type="AlphaFoldDB" id="A0A448Z5W0"/>
<dbReference type="SMART" id="SM00702">
    <property type="entry name" value="P4Hc"/>
    <property type="match status" value="1"/>
</dbReference>
<dbReference type="EMBL" id="CAACVS010000126">
    <property type="protein sequence ID" value="VEU37425.1"/>
    <property type="molecule type" value="Genomic_DNA"/>
</dbReference>
<feature type="transmembrane region" description="Helical" evidence="7">
    <location>
        <begin position="35"/>
        <end position="57"/>
    </location>
</feature>
<feature type="region of interest" description="Disordered" evidence="6">
    <location>
        <begin position="68"/>
        <end position="93"/>
    </location>
</feature>
<dbReference type="GO" id="GO:0005506">
    <property type="term" value="F:iron ion binding"/>
    <property type="evidence" value="ECO:0007669"/>
    <property type="project" value="InterPro"/>
</dbReference>
<sequence length="648" mass="71245">MAKKKAKKDSVGRTSQPPKPAVAPPDDTNQPPKGAGYLTVVMKAVVLLLLTYGMAVYKVSPSTGRNLEATAESSEKETLASAPPTATPQSESCDHRFRSLLPMAADAKARSLPLMLHRNGEPEACGESTVGEFLEELLKNFRAYGCKPQLDKYRFEAMLTATLHRIMAKNNACHSMETYGDQTKGLLGYCDSGEDHTPILLDHDKLVPLGSKDGSTSLPCHFHTREGLRVTQAKWFSDLVRAASSGENKCEGDNATQTCTATPREAHLYAVPAGRVFMFAPSHVGEIFHLPHVTGASSKAIYLEVLSLKPRVFDVFNFFSRAESKELVDRAIAETSASHRIKRSTTGAGAASLNSKRTSESGFDTHGKTALTIKRRCFSALGFDEYEDGFSDGLQILRYNVSKAYNSHLDYIEDRTGELKHDYDSAGTGGNRFATILLYMSDLGENDGGETVFPHGIRSHIPEEERITKEEALEQLRASDQGSVLEPGSWEESLVAVCRSKLSVRPHSSRAVLFYSQHPNGSVDKNSLHGACPVLNDQKYAANLWVWNTPRDGFAGSPIKKKFRNNGASVAAKNLKITGVFSNSGTDPRMDRAELFYRDQFWGKLGKGDPVLKVNTYQGHVWNVKVDGNIVKTWEISEENGEKQEMTV</sequence>